<reference evidence="1" key="1">
    <citation type="submission" date="2018-06" db="EMBL/GenBank/DDBJ databases">
        <authorList>
            <person name="Zhirakovskaya E."/>
        </authorList>
    </citation>
    <scope>NUCLEOTIDE SEQUENCE</scope>
</reference>
<accession>A0A3B0Z3A0</accession>
<sequence>MSGAQLARRLGVSRVVYAVVPESSAGDLVAERARKKAEQLIRKTNVHMALEQQGLDEKQLSFELERLQRELIQEMPSDLWNDD</sequence>
<evidence type="ECO:0000313" key="1">
    <source>
        <dbReference type="EMBL" id="VAW75186.1"/>
    </source>
</evidence>
<organism evidence="1">
    <name type="scientific">hydrothermal vent metagenome</name>
    <dbReference type="NCBI Taxonomy" id="652676"/>
    <lineage>
        <taxon>unclassified sequences</taxon>
        <taxon>metagenomes</taxon>
        <taxon>ecological metagenomes</taxon>
    </lineage>
</organism>
<proteinExistence type="predicted"/>
<dbReference type="AlphaFoldDB" id="A0A3B0Z3A0"/>
<dbReference type="EMBL" id="UOFN01000046">
    <property type="protein sequence ID" value="VAW75186.1"/>
    <property type="molecule type" value="Genomic_DNA"/>
</dbReference>
<protein>
    <submittedName>
        <fullName evidence="1">Uncharacterized protein</fullName>
    </submittedName>
</protein>
<name>A0A3B0Z3A0_9ZZZZ</name>
<gene>
    <name evidence="1" type="ORF">MNBD_GAMMA15-1969</name>
</gene>